<dbReference type="Gene3D" id="2.40.128.130">
    <property type="entry name" value="Autotransporter beta-domain"/>
    <property type="match status" value="1"/>
</dbReference>
<proteinExistence type="predicted"/>
<dbReference type="EMBL" id="BARS01007211">
    <property type="protein sequence ID" value="GAF79900.1"/>
    <property type="molecule type" value="Genomic_DNA"/>
</dbReference>
<accession>X0TUU2</accession>
<dbReference type="SUPFAM" id="SSF103515">
    <property type="entry name" value="Autotransporter"/>
    <property type="match status" value="1"/>
</dbReference>
<dbReference type="AlphaFoldDB" id="X0TUU2"/>
<protein>
    <recommendedName>
        <fullName evidence="2">Autotransporter domain-containing protein</fullName>
    </recommendedName>
</protein>
<reference evidence="1" key="1">
    <citation type="journal article" date="2014" name="Front. Microbiol.">
        <title>High frequency of phylogenetically diverse reductive dehalogenase-homologous genes in deep subseafloor sedimentary metagenomes.</title>
        <authorList>
            <person name="Kawai M."/>
            <person name="Futagami T."/>
            <person name="Toyoda A."/>
            <person name="Takaki Y."/>
            <person name="Nishi S."/>
            <person name="Hori S."/>
            <person name="Arai W."/>
            <person name="Tsubouchi T."/>
            <person name="Morono Y."/>
            <person name="Uchiyama I."/>
            <person name="Ito T."/>
            <person name="Fujiyama A."/>
            <person name="Inagaki F."/>
            <person name="Takami H."/>
        </authorList>
    </citation>
    <scope>NUCLEOTIDE SEQUENCE</scope>
    <source>
        <strain evidence="1">Expedition CK06-06</strain>
    </source>
</reference>
<dbReference type="InterPro" id="IPR036709">
    <property type="entry name" value="Autotransporte_beta_dom_sf"/>
</dbReference>
<name>X0TUU2_9ZZZZ</name>
<evidence type="ECO:0000313" key="1">
    <source>
        <dbReference type="EMBL" id="GAF79900.1"/>
    </source>
</evidence>
<evidence type="ECO:0008006" key="2">
    <source>
        <dbReference type="Google" id="ProtNLM"/>
    </source>
</evidence>
<comment type="caution">
    <text evidence="1">The sequence shown here is derived from an EMBL/GenBank/DDBJ whole genome shotgun (WGS) entry which is preliminary data.</text>
</comment>
<gene>
    <name evidence="1" type="ORF">S01H1_13927</name>
</gene>
<sequence>MGRNLPGVPLAEDSALIDAGLDFALGTNTTAGVAYSGQFGDGVQDNAVKGRFAWLF</sequence>
<organism evidence="1">
    <name type="scientific">marine sediment metagenome</name>
    <dbReference type="NCBI Taxonomy" id="412755"/>
    <lineage>
        <taxon>unclassified sequences</taxon>
        <taxon>metagenomes</taxon>
        <taxon>ecological metagenomes</taxon>
    </lineage>
</organism>